<dbReference type="GO" id="GO:0016539">
    <property type="term" value="P:intein-mediated protein splicing"/>
    <property type="evidence" value="ECO:0007669"/>
    <property type="project" value="InterPro"/>
</dbReference>
<accession>A0A6C0EJ73</accession>
<protein>
    <recommendedName>
        <fullName evidence="2">Hint domain-containing protein</fullName>
    </recommendedName>
</protein>
<dbReference type="PROSITE" id="PS50817">
    <property type="entry name" value="INTEIN_N_TER"/>
    <property type="match status" value="1"/>
</dbReference>
<proteinExistence type="predicted"/>
<dbReference type="EMBL" id="MN738859">
    <property type="protein sequence ID" value="QHT28483.1"/>
    <property type="molecule type" value="Genomic_DNA"/>
</dbReference>
<reference evidence="1" key="1">
    <citation type="journal article" date="2020" name="Nature">
        <title>Giant virus diversity and host interactions through global metagenomics.</title>
        <authorList>
            <person name="Schulz F."/>
            <person name="Roux S."/>
            <person name="Paez-Espino D."/>
            <person name="Jungbluth S."/>
            <person name="Walsh D.A."/>
            <person name="Denef V.J."/>
            <person name="McMahon K.D."/>
            <person name="Konstantinidis K.T."/>
            <person name="Eloe-Fadrosh E.A."/>
            <person name="Kyrpides N.C."/>
            <person name="Woyke T."/>
        </authorList>
    </citation>
    <scope>NUCLEOTIDE SEQUENCE</scope>
    <source>
        <strain evidence="1">GVMAG-M-3300001348-25</strain>
    </source>
</reference>
<evidence type="ECO:0000313" key="1">
    <source>
        <dbReference type="EMBL" id="QHT28483.1"/>
    </source>
</evidence>
<dbReference type="InterPro" id="IPR006141">
    <property type="entry name" value="Intein_N"/>
</dbReference>
<evidence type="ECO:0008006" key="2">
    <source>
        <dbReference type="Google" id="ProtNLM"/>
    </source>
</evidence>
<dbReference type="AlphaFoldDB" id="A0A6C0EJ73"/>
<sequence length="312" mass="35473">MKLSDWILTLIIIIAFALPMSYQSLSVSLDAIKDDWPKYRCNPVFMPFASQFGEDTMTNFTNCTQNIVKDIAGYVLKPMEYSMSLLGTLGSRFENSLNSVRKMIDKIRNLAKSVFGQIYGVFLNILIEFQQMIIAIKDMVGKVMGVMMTFMYMLDGSVKTMKSVWNGPPGQLLRGLCFHPSTKIKLNNGNIIKIKDIEHGDILKNGEIVYATMKIKNDSILEDKYISQLYEFDNSDVLTENAKILVSGSHLVKYNNAFIQAYQHPHAKLVTKNSKTLICLITNVHTIPIGDYTFGDWEDNGILPWELEHKEK</sequence>
<organism evidence="1">
    <name type="scientific">viral metagenome</name>
    <dbReference type="NCBI Taxonomy" id="1070528"/>
    <lineage>
        <taxon>unclassified sequences</taxon>
        <taxon>metagenomes</taxon>
        <taxon>organismal metagenomes</taxon>
    </lineage>
</organism>
<name>A0A6C0EJ73_9ZZZZ</name>
<dbReference type="SUPFAM" id="SSF51294">
    <property type="entry name" value="Hedgehog/intein (Hint) domain"/>
    <property type="match status" value="1"/>
</dbReference>
<dbReference type="InterPro" id="IPR036844">
    <property type="entry name" value="Hint_dom_sf"/>
</dbReference>